<feature type="transmembrane region" description="Helical" evidence="8">
    <location>
        <begin position="76"/>
        <end position="95"/>
    </location>
</feature>
<protein>
    <submittedName>
        <fullName evidence="9">Sodium:solute symporter family protein</fullName>
    </submittedName>
</protein>
<dbReference type="EMBL" id="QYTV02000004">
    <property type="protein sequence ID" value="RST74124.1"/>
    <property type="molecule type" value="Genomic_DNA"/>
</dbReference>
<dbReference type="InterPro" id="IPR050277">
    <property type="entry name" value="Sodium:Solute_Symporter"/>
</dbReference>
<gene>
    <name evidence="9" type="ORF">D4T97_010605</name>
</gene>
<keyword evidence="6 8" id="KW-0472">Membrane</keyword>
<dbReference type="RefSeq" id="WP_126050475.1">
    <property type="nucleotide sequence ID" value="NZ_QYTV02000004.1"/>
</dbReference>
<feature type="transmembrane region" description="Helical" evidence="8">
    <location>
        <begin position="433"/>
        <end position="451"/>
    </location>
</feature>
<keyword evidence="4 8" id="KW-0812">Transmembrane</keyword>
<feature type="transmembrane region" description="Helical" evidence="8">
    <location>
        <begin position="260"/>
        <end position="285"/>
    </location>
</feature>
<feature type="transmembrane region" description="Helical" evidence="8">
    <location>
        <begin position="116"/>
        <end position="138"/>
    </location>
</feature>
<feature type="transmembrane region" description="Helical" evidence="8">
    <location>
        <begin position="183"/>
        <end position="208"/>
    </location>
</feature>
<keyword evidence="10" id="KW-1185">Reference proteome</keyword>
<reference evidence="9" key="1">
    <citation type="submission" date="2018-12" db="EMBL/GenBank/DDBJ databases">
        <authorList>
            <person name="Sun L."/>
            <person name="Chen Z."/>
        </authorList>
    </citation>
    <scope>NUCLEOTIDE SEQUENCE [LARGE SCALE GENOMIC DNA]</scope>
    <source>
        <strain evidence="9">3-2-2</strain>
    </source>
</reference>
<name>A0A429XZA9_9BACI</name>
<dbReference type="Proteomes" id="UP000287156">
    <property type="component" value="Unassembled WGS sequence"/>
</dbReference>
<evidence type="ECO:0000256" key="5">
    <source>
        <dbReference type="ARBA" id="ARBA00022989"/>
    </source>
</evidence>
<evidence type="ECO:0000256" key="4">
    <source>
        <dbReference type="ARBA" id="ARBA00022692"/>
    </source>
</evidence>
<feature type="transmembrane region" description="Helical" evidence="8">
    <location>
        <begin position="6"/>
        <end position="24"/>
    </location>
</feature>
<dbReference type="AlphaFoldDB" id="A0A429XZA9"/>
<evidence type="ECO:0000313" key="10">
    <source>
        <dbReference type="Proteomes" id="UP000287156"/>
    </source>
</evidence>
<evidence type="ECO:0000256" key="2">
    <source>
        <dbReference type="ARBA" id="ARBA00006434"/>
    </source>
</evidence>
<feature type="transmembrane region" description="Helical" evidence="8">
    <location>
        <begin position="36"/>
        <end position="64"/>
    </location>
</feature>
<feature type="transmembrane region" description="Helical" evidence="8">
    <location>
        <begin position="352"/>
        <end position="374"/>
    </location>
</feature>
<feature type="transmembrane region" description="Helical" evidence="8">
    <location>
        <begin position="150"/>
        <end position="171"/>
    </location>
</feature>
<evidence type="ECO:0000256" key="8">
    <source>
        <dbReference type="SAM" id="Phobius"/>
    </source>
</evidence>
<accession>A0A429XZA9</accession>
<dbReference type="Gene3D" id="1.20.1730.10">
    <property type="entry name" value="Sodium/glucose cotransporter"/>
    <property type="match status" value="1"/>
</dbReference>
<organism evidence="9 10">
    <name type="scientific">Siminovitchia acidinfaciens</name>
    <dbReference type="NCBI Taxonomy" id="2321395"/>
    <lineage>
        <taxon>Bacteria</taxon>
        <taxon>Bacillati</taxon>
        <taxon>Bacillota</taxon>
        <taxon>Bacilli</taxon>
        <taxon>Bacillales</taxon>
        <taxon>Bacillaceae</taxon>
        <taxon>Siminovitchia</taxon>
    </lineage>
</organism>
<dbReference type="GO" id="GO:0005886">
    <property type="term" value="C:plasma membrane"/>
    <property type="evidence" value="ECO:0007669"/>
    <property type="project" value="TreeGrafter"/>
</dbReference>
<feature type="transmembrane region" description="Helical" evidence="8">
    <location>
        <begin position="409"/>
        <end position="427"/>
    </location>
</feature>
<feature type="transmembrane region" description="Helical" evidence="8">
    <location>
        <begin position="380"/>
        <end position="402"/>
    </location>
</feature>
<dbReference type="Pfam" id="PF00474">
    <property type="entry name" value="SSF"/>
    <property type="match status" value="1"/>
</dbReference>
<evidence type="ECO:0000313" key="9">
    <source>
        <dbReference type="EMBL" id="RST74124.1"/>
    </source>
</evidence>
<dbReference type="PANTHER" id="PTHR48086">
    <property type="entry name" value="SODIUM/PROLINE SYMPORTER-RELATED"/>
    <property type="match status" value="1"/>
</dbReference>
<feature type="transmembrane region" description="Helical" evidence="8">
    <location>
        <begin position="305"/>
        <end position="331"/>
    </location>
</feature>
<feature type="transmembrane region" description="Helical" evidence="8">
    <location>
        <begin position="220"/>
        <end position="239"/>
    </location>
</feature>
<dbReference type="CDD" id="cd10322">
    <property type="entry name" value="SLC5sbd"/>
    <property type="match status" value="1"/>
</dbReference>
<evidence type="ECO:0000256" key="3">
    <source>
        <dbReference type="ARBA" id="ARBA00022448"/>
    </source>
</evidence>
<proteinExistence type="inferred from homology"/>
<keyword evidence="5 8" id="KW-1133">Transmembrane helix</keyword>
<evidence type="ECO:0000256" key="7">
    <source>
        <dbReference type="RuleBase" id="RU362091"/>
    </source>
</evidence>
<comment type="caution">
    <text evidence="9">The sequence shown here is derived from an EMBL/GenBank/DDBJ whole genome shotgun (WGS) entry which is preliminary data.</text>
</comment>
<dbReference type="PANTHER" id="PTHR48086:SF7">
    <property type="entry name" value="SODIUM-SOLUTE SYMPORTER-RELATED"/>
    <property type="match status" value="1"/>
</dbReference>
<evidence type="ECO:0000256" key="6">
    <source>
        <dbReference type="ARBA" id="ARBA00023136"/>
    </source>
</evidence>
<dbReference type="InterPro" id="IPR038377">
    <property type="entry name" value="Na/Glc_symporter_sf"/>
</dbReference>
<comment type="similarity">
    <text evidence="2 7">Belongs to the sodium:solute symporter (SSF) (TC 2.A.21) family.</text>
</comment>
<comment type="subcellular location">
    <subcellularLocation>
        <location evidence="1">Membrane</location>
        <topology evidence="1">Multi-pass membrane protein</topology>
    </subcellularLocation>
</comment>
<dbReference type="GO" id="GO:0022857">
    <property type="term" value="F:transmembrane transporter activity"/>
    <property type="evidence" value="ECO:0007669"/>
    <property type="project" value="InterPro"/>
</dbReference>
<dbReference type="OrthoDB" id="9789704at2"/>
<keyword evidence="3" id="KW-0813">Transport</keyword>
<dbReference type="InterPro" id="IPR001734">
    <property type="entry name" value="Na/solute_symporter"/>
</dbReference>
<sequence>MIWYLFYIGIYFAFMFGMGIYYMLKVKTYNDYLIGGWNMGFWSITGTSISTWTGAAVFVGWLGMGFSVGVSGYIKFALPGVLFSILLVYFFAAPLRRQKLYTLADLFGERFGGKGGILPSFISSLIIAVPGTALQLIAMSTVFNIAFGMGYGSSVFLSFVLILGFTVLGGLPATIVTDAIQSIVLFIGVLILFVASLFYAGGLGGIIASTPPEFISPTGPFGLTEVLLFALSVGPFYIISQTTWQRIFAAKSEEVAKKAGITGFLIAGVIAILPFSIGIAARQFVPADFNPDFLFSYVTSELLHPAIGGIVIVGLIAALVTSADSFILSGASNLTQDVYSRILNPNASDKNLLNASRIAVVIVSLLGLIIAFNLPSIVVLWQWAIRLAAATMLFPFLAVMFWKGVTKKGMIWSMVITGLVSLSWPFLGINIDQTFIGLAVSLLSLIIISLATKHDKTEQVKAVYWEDLDSANIDNPIIVDDPVDHVKKA</sequence>
<evidence type="ECO:0000256" key="1">
    <source>
        <dbReference type="ARBA" id="ARBA00004141"/>
    </source>
</evidence>
<dbReference type="PROSITE" id="PS50283">
    <property type="entry name" value="NA_SOLUT_SYMP_3"/>
    <property type="match status" value="1"/>
</dbReference>